<dbReference type="EMBL" id="MEKH01000009">
    <property type="protein sequence ID" value="ODO03102.1"/>
    <property type="molecule type" value="Genomic_DNA"/>
</dbReference>
<accession>A0A1E3JT59</accession>
<comment type="caution">
    <text evidence="3">The sequence shown here is derived from an EMBL/GenBank/DDBJ whole genome shotgun (WGS) entry which is preliminary data.</text>
</comment>
<sequence>MMTPVQILEIDDTTCLAIPKTIIVHIQGSNRRNQVVQYDEERDRVDVVGSEGGDEEEEDEANGQPYVLALRNVLQEPRTCSRANTQVIFVPSLRVDILQDAWQCPSPIIPSHVLDSSAIIDNWAHFCRKCSACISDDESGDPSFSHAFTKVPSLSRANGMVIGDIPIVLAGLTWVETVCIARARASRCCVMIKKGSTNIMPTPSADSLAASSSSASDSGDVFGGPEPLRKSSRSKKEKEKQDEDFIG</sequence>
<protein>
    <recommendedName>
        <fullName evidence="2">DUF6570 domain-containing protein</fullName>
    </recommendedName>
</protein>
<evidence type="ECO:0000313" key="4">
    <source>
        <dbReference type="Proteomes" id="UP000095149"/>
    </source>
</evidence>
<evidence type="ECO:0000313" key="3">
    <source>
        <dbReference type="EMBL" id="ODO03102.1"/>
    </source>
</evidence>
<organism evidence="3 4">
    <name type="scientific">Cryptococcus amylolentus CBS 6273</name>
    <dbReference type="NCBI Taxonomy" id="1296118"/>
    <lineage>
        <taxon>Eukaryota</taxon>
        <taxon>Fungi</taxon>
        <taxon>Dikarya</taxon>
        <taxon>Basidiomycota</taxon>
        <taxon>Agaricomycotina</taxon>
        <taxon>Tremellomycetes</taxon>
        <taxon>Tremellales</taxon>
        <taxon>Cryptococcaceae</taxon>
        <taxon>Cryptococcus</taxon>
    </lineage>
</organism>
<name>A0A1E3JT59_9TREE</name>
<feature type="region of interest" description="Disordered" evidence="1">
    <location>
        <begin position="203"/>
        <end position="247"/>
    </location>
</feature>
<dbReference type="Proteomes" id="UP000095149">
    <property type="component" value="Unassembled WGS sequence"/>
</dbReference>
<dbReference type="Pfam" id="PF20209">
    <property type="entry name" value="DUF6570"/>
    <property type="match status" value="1"/>
</dbReference>
<dbReference type="InterPro" id="IPR046700">
    <property type="entry name" value="DUF6570"/>
</dbReference>
<feature type="compositionally biased region" description="Low complexity" evidence="1">
    <location>
        <begin position="204"/>
        <end position="218"/>
    </location>
</feature>
<dbReference type="OrthoDB" id="3202965at2759"/>
<feature type="compositionally biased region" description="Basic and acidic residues" evidence="1">
    <location>
        <begin position="234"/>
        <end position="247"/>
    </location>
</feature>
<reference evidence="3 4" key="1">
    <citation type="submission" date="2016-06" db="EMBL/GenBank/DDBJ databases">
        <title>Evolution of pathogenesis and genome organization in the Tremellales.</title>
        <authorList>
            <person name="Cuomo C."/>
            <person name="Litvintseva A."/>
            <person name="Heitman J."/>
            <person name="Chen Y."/>
            <person name="Sun S."/>
            <person name="Springer D."/>
            <person name="Dromer F."/>
            <person name="Young S."/>
            <person name="Zeng Q."/>
            <person name="Chapman S."/>
            <person name="Gujja S."/>
            <person name="Saif S."/>
            <person name="Birren B."/>
        </authorList>
    </citation>
    <scope>NUCLEOTIDE SEQUENCE [LARGE SCALE GENOMIC DNA]</scope>
    <source>
        <strain evidence="3 4">CBS 6273</strain>
    </source>
</reference>
<dbReference type="AlphaFoldDB" id="A0A1E3JT59"/>
<feature type="domain" description="DUF6570" evidence="2">
    <location>
        <begin position="150"/>
        <end position="196"/>
    </location>
</feature>
<proteinExistence type="predicted"/>
<evidence type="ECO:0000256" key="1">
    <source>
        <dbReference type="SAM" id="MobiDB-lite"/>
    </source>
</evidence>
<evidence type="ECO:0000259" key="2">
    <source>
        <dbReference type="Pfam" id="PF20209"/>
    </source>
</evidence>
<gene>
    <name evidence="3" type="ORF">I350_05947</name>
</gene>